<dbReference type="Proteomes" id="UP000026962">
    <property type="component" value="Chromosome 11"/>
</dbReference>
<accession>A0A0E0MDR3</accession>
<proteinExistence type="predicted"/>
<keyword evidence="3" id="KW-1185">Reference proteome</keyword>
<feature type="region of interest" description="Disordered" evidence="1">
    <location>
        <begin position="48"/>
        <end position="71"/>
    </location>
</feature>
<feature type="compositionally biased region" description="Low complexity" evidence="1">
    <location>
        <begin position="8"/>
        <end position="23"/>
    </location>
</feature>
<dbReference type="EnsemblPlants" id="OPUNC11G06370.2">
    <property type="protein sequence ID" value="OPUNC11G06370.2"/>
    <property type="gene ID" value="OPUNC11G06370"/>
</dbReference>
<sequence>MPIRRQTALSAAIPSSSSLDGGNGALRAAAAAVQIQPAALSAAVPGRGARLGRAGTAAATPPSDRGPPPSTLIWVRSRAVSTPAYRVAAPPSPRPKQPLAHDSNAIQLERKIGQLQDLKNSVQEISEDDALQMFHESIHQSSHSFKEPHAH</sequence>
<evidence type="ECO:0000313" key="2">
    <source>
        <dbReference type="EnsemblPlants" id="OPUNC11G06370.2"/>
    </source>
</evidence>
<evidence type="ECO:0000313" key="3">
    <source>
        <dbReference type="Proteomes" id="UP000026962"/>
    </source>
</evidence>
<organism evidence="2">
    <name type="scientific">Oryza punctata</name>
    <name type="common">Red rice</name>
    <dbReference type="NCBI Taxonomy" id="4537"/>
    <lineage>
        <taxon>Eukaryota</taxon>
        <taxon>Viridiplantae</taxon>
        <taxon>Streptophyta</taxon>
        <taxon>Embryophyta</taxon>
        <taxon>Tracheophyta</taxon>
        <taxon>Spermatophyta</taxon>
        <taxon>Magnoliopsida</taxon>
        <taxon>Liliopsida</taxon>
        <taxon>Poales</taxon>
        <taxon>Poaceae</taxon>
        <taxon>BOP clade</taxon>
        <taxon>Oryzoideae</taxon>
        <taxon>Oryzeae</taxon>
        <taxon>Oryzinae</taxon>
        <taxon>Oryza</taxon>
    </lineage>
</organism>
<name>A0A0E0MDR3_ORYPU</name>
<reference evidence="2" key="1">
    <citation type="submission" date="2015-04" db="UniProtKB">
        <authorList>
            <consortium name="EnsemblPlants"/>
        </authorList>
    </citation>
    <scope>IDENTIFICATION</scope>
</reference>
<dbReference type="Gramene" id="OPUNC11G06370.2">
    <property type="protein sequence ID" value="OPUNC11G06370.2"/>
    <property type="gene ID" value="OPUNC11G06370"/>
</dbReference>
<dbReference type="AlphaFoldDB" id="A0A0E0MDR3"/>
<evidence type="ECO:0000256" key="1">
    <source>
        <dbReference type="SAM" id="MobiDB-lite"/>
    </source>
</evidence>
<protein>
    <submittedName>
        <fullName evidence="2">Uncharacterized protein</fullName>
    </submittedName>
</protein>
<feature type="region of interest" description="Disordered" evidence="1">
    <location>
        <begin position="1"/>
        <end position="23"/>
    </location>
</feature>
<feature type="compositionally biased region" description="Low complexity" evidence="1">
    <location>
        <begin position="48"/>
        <end position="62"/>
    </location>
</feature>
<reference evidence="2" key="2">
    <citation type="submission" date="2018-05" db="EMBL/GenBank/DDBJ databases">
        <title>OpunRS2 (Oryza punctata Reference Sequence Version 2).</title>
        <authorList>
            <person name="Zhang J."/>
            <person name="Kudrna D."/>
            <person name="Lee S."/>
            <person name="Talag J."/>
            <person name="Welchert J."/>
            <person name="Wing R.A."/>
        </authorList>
    </citation>
    <scope>NUCLEOTIDE SEQUENCE [LARGE SCALE GENOMIC DNA]</scope>
</reference>